<proteinExistence type="predicted"/>
<protein>
    <submittedName>
        <fullName evidence="3">PDZ domain-containing protein</fullName>
    </submittedName>
</protein>
<dbReference type="SUPFAM" id="SSF50156">
    <property type="entry name" value="PDZ domain-like"/>
    <property type="match status" value="1"/>
</dbReference>
<dbReference type="Pfam" id="PF13180">
    <property type="entry name" value="PDZ_2"/>
    <property type="match status" value="1"/>
</dbReference>
<dbReference type="Gene3D" id="2.40.70.10">
    <property type="entry name" value="Acid Proteases"/>
    <property type="match status" value="2"/>
</dbReference>
<feature type="transmembrane region" description="Helical" evidence="1">
    <location>
        <begin position="7"/>
        <end position="24"/>
    </location>
</feature>
<dbReference type="SMART" id="SM00228">
    <property type="entry name" value="PDZ"/>
    <property type="match status" value="1"/>
</dbReference>
<dbReference type="InterPro" id="IPR036034">
    <property type="entry name" value="PDZ_sf"/>
</dbReference>
<gene>
    <name evidence="3" type="ORF">HH304_00935</name>
</gene>
<dbReference type="AlphaFoldDB" id="A0A848IUH5"/>
<feature type="domain" description="PDZ" evidence="2">
    <location>
        <begin position="331"/>
        <end position="376"/>
    </location>
</feature>
<dbReference type="InterPro" id="IPR021109">
    <property type="entry name" value="Peptidase_aspartic_dom_sf"/>
</dbReference>
<dbReference type="PROSITE" id="PS50106">
    <property type="entry name" value="PDZ"/>
    <property type="match status" value="1"/>
</dbReference>
<evidence type="ECO:0000256" key="1">
    <source>
        <dbReference type="SAM" id="Phobius"/>
    </source>
</evidence>
<organism evidence="3 4">
    <name type="scientific">Marinigracilibium pacificum</name>
    <dbReference type="NCBI Taxonomy" id="2729599"/>
    <lineage>
        <taxon>Bacteria</taxon>
        <taxon>Pseudomonadati</taxon>
        <taxon>Bacteroidota</taxon>
        <taxon>Cytophagia</taxon>
        <taxon>Cytophagales</taxon>
        <taxon>Flammeovirgaceae</taxon>
        <taxon>Marinigracilibium</taxon>
    </lineage>
</organism>
<dbReference type="Pfam" id="PF13650">
    <property type="entry name" value="Asp_protease_2"/>
    <property type="match status" value="2"/>
</dbReference>
<evidence type="ECO:0000313" key="3">
    <source>
        <dbReference type="EMBL" id="NMM46945.1"/>
    </source>
</evidence>
<dbReference type="RefSeq" id="WP_169677566.1">
    <property type="nucleotide sequence ID" value="NZ_JABBNU010000001.1"/>
</dbReference>
<keyword evidence="1" id="KW-1133">Transmembrane helix</keyword>
<dbReference type="InterPro" id="IPR001969">
    <property type="entry name" value="Aspartic_peptidase_AS"/>
</dbReference>
<reference evidence="3 4" key="1">
    <citation type="submission" date="2020-04" db="EMBL/GenBank/DDBJ databases">
        <title>Flammeovirgaceae bacterium KN852 isolated from deep sea.</title>
        <authorList>
            <person name="Zhang D.-C."/>
        </authorList>
    </citation>
    <scope>NUCLEOTIDE SEQUENCE [LARGE SCALE GENOMIC DNA]</scope>
    <source>
        <strain evidence="3 4">KN852</strain>
    </source>
</reference>
<dbReference type="Gene3D" id="2.30.42.10">
    <property type="match status" value="1"/>
</dbReference>
<sequence>MKRYISNIVWSILVITFVVPYITIGQTQKIGFELTTEVRRITIPFEKYNNLIIVPVLLNESIPLKFILDTGVRNAILTEKTICDLIKMEYDRQVFLSDASGNHVISAFVASNNTLSLPGVKGHSQALLVLEDDYLKLSNNIGIDVHGILGYELFKNFVVEIDYQGAELILHDPKYFKPKRSYEEFDMEVIEGKPYIFLPVGLNDTTNVMCKLMVDTGASHSLMLSTESDENISIPKKNIESVIGRGLGGYINGNLGRIADLRLKDYNLEEVIASFPEGETYFEATKYDERNGTIGGGVLYRFRVVFDYQNNKFYLKKNRFYKEPFDLNMTGIEVMADGPNLKEILVHYVREGSPADDAGIEIGDKITRINSSKVENYELWEISEMFSRKEGKTLKLEIKRGDEILTKKVELERIL</sequence>
<keyword evidence="1" id="KW-0472">Membrane</keyword>
<evidence type="ECO:0000313" key="4">
    <source>
        <dbReference type="Proteomes" id="UP000559010"/>
    </source>
</evidence>
<name>A0A848IUH5_9BACT</name>
<dbReference type="EMBL" id="JABBNU010000001">
    <property type="protein sequence ID" value="NMM46945.1"/>
    <property type="molecule type" value="Genomic_DNA"/>
</dbReference>
<dbReference type="InterPro" id="IPR001478">
    <property type="entry name" value="PDZ"/>
</dbReference>
<dbReference type="GO" id="GO:0006508">
    <property type="term" value="P:proteolysis"/>
    <property type="evidence" value="ECO:0007669"/>
    <property type="project" value="InterPro"/>
</dbReference>
<keyword evidence="4" id="KW-1185">Reference proteome</keyword>
<dbReference type="GO" id="GO:0004190">
    <property type="term" value="F:aspartic-type endopeptidase activity"/>
    <property type="evidence" value="ECO:0007669"/>
    <property type="project" value="InterPro"/>
</dbReference>
<evidence type="ECO:0000259" key="2">
    <source>
        <dbReference type="PROSITE" id="PS50106"/>
    </source>
</evidence>
<comment type="caution">
    <text evidence="3">The sequence shown here is derived from an EMBL/GenBank/DDBJ whole genome shotgun (WGS) entry which is preliminary data.</text>
</comment>
<dbReference type="Proteomes" id="UP000559010">
    <property type="component" value="Unassembled WGS sequence"/>
</dbReference>
<accession>A0A848IUH5</accession>
<keyword evidence="1" id="KW-0812">Transmembrane</keyword>
<dbReference type="PROSITE" id="PS00141">
    <property type="entry name" value="ASP_PROTEASE"/>
    <property type="match status" value="1"/>
</dbReference>